<dbReference type="InterPro" id="IPR016461">
    <property type="entry name" value="COMT-like"/>
</dbReference>
<dbReference type="InterPro" id="IPR036390">
    <property type="entry name" value="WH_DNA-bd_sf"/>
</dbReference>
<evidence type="ECO:0000256" key="3">
    <source>
        <dbReference type="ARBA" id="ARBA00022691"/>
    </source>
</evidence>
<evidence type="ECO:0000313" key="6">
    <source>
        <dbReference type="EMBL" id="KAF2846613.1"/>
    </source>
</evidence>
<keyword evidence="7" id="KW-1185">Reference proteome</keyword>
<sequence length="422" mass="47187">MTARTGNITALVKQIQENAEAYAQFFSNQNLPEPSFDHGDHLTPGEELPLDVAAAREAAIEGAHELHDLLLGPLGLIVECSGQQYLLLCIQYLYRHKIAYAVPVDGVASFSEIAGACSTNEKDVTRFLRVAASQHVFKEVRKGFIAHTAASKMLLNNPMLESWTMNIAQEFWPAVSRAVDATEKWPGSEEPNESGYSLAHGTNENPFDVIKKDPKRQEQFVQAMSFSHMHPSYDVRYLVDHYDFSAIGRGTIVDIGGSQGQVSVAIAERFPDITCIVQDLPETIAGLDVPDALNQRVLGMPHDFLTLQPVRGADIYLLRWILHDWSDKYCITILQNLIPALKKGAKIVVNDICIPDPGQVSIRAERYLRIMDISMKAFNNARERDAETWQWLFKMADTRFSFQGIVLPKDARMAVITAEWTG</sequence>
<dbReference type="InterPro" id="IPR036388">
    <property type="entry name" value="WH-like_DNA-bd_sf"/>
</dbReference>
<feature type="domain" description="O-methyltransferase C-terminal" evidence="5">
    <location>
        <begin position="190"/>
        <end position="396"/>
    </location>
</feature>
<evidence type="ECO:0000256" key="4">
    <source>
        <dbReference type="SAM" id="MobiDB-lite"/>
    </source>
</evidence>
<dbReference type="Proteomes" id="UP000799423">
    <property type="component" value="Unassembled WGS sequence"/>
</dbReference>
<dbReference type="Gene3D" id="1.10.10.10">
    <property type="entry name" value="Winged helix-like DNA-binding domain superfamily/Winged helix DNA-binding domain"/>
    <property type="match status" value="1"/>
</dbReference>
<dbReference type="SUPFAM" id="SSF53335">
    <property type="entry name" value="S-adenosyl-L-methionine-dependent methyltransferases"/>
    <property type="match status" value="1"/>
</dbReference>
<organism evidence="6 7">
    <name type="scientific">Plenodomus tracheiphilus IPT5</name>
    <dbReference type="NCBI Taxonomy" id="1408161"/>
    <lineage>
        <taxon>Eukaryota</taxon>
        <taxon>Fungi</taxon>
        <taxon>Dikarya</taxon>
        <taxon>Ascomycota</taxon>
        <taxon>Pezizomycotina</taxon>
        <taxon>Dothideomycetes</taxon>
        <taxon>Pleosporomycetidae</taxon>
        <taxon>Pleosporales</taxon>
        <taxon>Pleosporineae</taxon>
        <taxon>Leptosphaeriaceae</taxon>
        <taxon>Plenodomus</taxon>
    </lineage>
</organism>
<evidence type="ECO:0000313" key="7">
    <source>
        <dbReference type="Proteomes" id="UP000799423"/>
    </source>
</evidence>
<proteinExistence type="predicted"/>
<evidence type="ECO:0000256" key="2">
    <source>
        <dbReference type="ARBA" id="ARBA00022679"/>
    </source>
</evidence>
<dbReference type="AlphaFoldDB" id="A0A6A7AU55"/>
<dbReference type="InterPro" id="IPR001077">
    <property type="entry name" value="COMT_C"/>
</dbReference>
<accession>A0A6A7AU55</accession>
<dbReference type="PANTHER" id="PTHR43712:SF12">
    <property type="entry name" value="STERIGMATOCYSTIN 8-O-METHYLTRANSFERASE"/>
    <property type="match status" value="1"/>
</dbReference>
<dbReference type="GO" id="GO:0008171">
    <property type="term" value="F:O-methyltransferase activity"/>
    <property type="evidence" value="ECO:0007669"/>
    <property type="project" value="InterPro"/>
</dbReference>
<keyword evidence="2" id="KW-0808">Transferase</keyword>
<gene>
    <name evidence="6" type="ORF">T440DRAFT_471689</name>
</gene>
<dbReference type="GO" id="GO:0032259">
    <property type="term" value="P:methylation"/>
    <property type="evidence" value="ECO:0007669"/>
    <property type="project" value="UniProtKB-KW"/>
</dbReference>
<keyword evidence="3" id="KW-0949">S-adenosyl-L-methionine</keyword>
<dbReference type="PANTHER" id="PTHR43712">
    <property type="entry name" value="PUTATIVE (AFU_ORTHOLOGUE AFUA_4G14580)-RELATED"/>
    <property type="match status" value="1"/>
</dbReference>
<dbReference type="SUPFAM" id="SSF46785">
    <property type="entry name" value="Winged helix' DNA-binding domain"/>
    <property type="match status" value="1"/>
</dbReference>
<evidence type="ECO:0000259" key="5">
    <source>
        <dbReference type="Pfam" id="PF00891"/>
    </source>
</evidence>
<dbReference type="InterPro" id="IPR029063">
    <property type="entry name" value="SAM-dependent_MTases_sf"/>
</dbReference>
<reference evidence="6" key="1">
    <citation type="submission" date="2020-01" db="EMBL/GenBank/DDBJ databases">
        <authorList>
            <consortium name="DOE Joint Genome Institute"/>
            <person name="Haridas S."/>
            <person name="Albert R."/>
            <person name="Binder M."/>
            <person name="Bloem J."/>
            <person name="Labutti K."/>
            <person name="Salamov A."/>
            <person name="Andreopoulos B."/>
            <person name="Baker S.E."/>
            <person name="Barry K."/>
            <person name="Bills G."/>
            <person name="Bluhm B.H."/>
            <person name="Cannon C."/>
            <person name="Castanera R."/>
            <person name="Culley D.E."/>
            <person name="Daum C."/>
            <person name="Ezra D."/>
            <person name="Gonzalez J.B."/>
            <person name="Henrissat B."/>
            <person name="Kuo A."/>
            <person name="Liang C."/>
            <person name="Lipzen A."/>
            <person name="Lutzoni F."/>
            <person name="Magnuson J."/>
            <person name="Mondo S."/>
            <person name="Nolan M."/>
            <person name="Ohm R."/>
            <person name="Pangilinan J."/>
            <person name="Park H.-J."/>
            <person name="Ramirez L."/>
            <person name="Alfaro M."/>
            <person name="Sun H."/>
            <person name="Tritt A."/>
            <person name="Yoshinaga Y."/>
            <person name="Zwiers L.-H."/>
            <person name="Turgeon B.G."/>
            <person name="Goodwin S.B."/>
            <person name="Spatafora J.W."/>
            <person name="Crous P.W."/>
            <person name="Grigoriev I.V."/>
        </authorList>
    </citation>
    <scope>NUCLEOTIDE SEQUENCE</scope>
    <source>
        <strain evidence="6">IPT5</strain>
    </source>
</reference>
<keyword evidence="1 6" id="KW-0489">Methyltransferase</keyword>
<feature type="region of interest" description="Disordered" evidence="4">
    <location>
        <begin position="184"/>
        <end position="203"/>
    </location>
</feature>
<dbReference type="PROSITE" id="PS51683">
    <property type="entry name" value="SAM_OMT_II"/>
    <property type="match status" value="1"/>
</dbReference>
<protein>
    <submittedName>
        <fullName evidence="6">S-adenosyl-L-methionine-dependent methyltransferase</fullName>
    </submittedName>
</protein>
<dbReference type="EMBL" id="MU006333">
    <property type="protein sequence ID" value="KAF2846613.1"/>
    <property type="molecule type" value="Genomic_DNA"/>
</dbReference>
<dbReference type="Gene3D" id="3.40.50.150">
    <property type="entry name" value="Vaccinia Virus protein VP39"/>
    <property type="match status" value="1"/>
</dbReference>
<evidence type="ECO:0000256" key="1">
    <source>
        <dbReference type="ARBA" id="ARBA00022603"/>
    </source>
</evidence>
<name>A0A6A7AU55_9PLEO</name>
<dbReference type="OrthoDB" id="1606438at2759"/>
<dbReference type="Pfam" id="PF00891">
    <property type="entry name" value="Methyltransf_2"/>
    <property type="match status" value="1"/>
</dbReference>